<dbReference type="InterPro" id="IPR001810">
    <property type="entry name" value="F-box_dom"/>
</dbReference>
<dbReference type="Proteomes" id="UP000215914">
    <property type="component" value="Chromosome 13"/>
</dbReference>
<accession>A0A251ST78</accession>
<organism evidence="3 4">
    <name type="scientific">Helianthus annuus</name>
    <name type="common">Common sunflower</name>
    <dbReference type="NCBI Taxonomy" id="4232"/>
    <lineage>
        <taxon>Eukaryota</taxon>
        <taxon>Viridiplantae</taxon>
        <taxon>Streptophyta</taxon>
        <taxon>Embryophyta</taxon>
        <taxon>Tracheophyta</taxon>
        <taxon>Spermatophyta</taxon>
        <taxon>Magnoliopsida</taxon>
        <taxon>eudicotyledons</taxon>
        <taxon>Gunneridae</taxon>
        <taxon>Pentapetalae</taxon>
        <taxon>asterids</taxon>
        <taxon>campanulids</taxon>
        <taxon>Asterales</taxon>
        <taxon>Asteraceae</taxon>
        <taxon>Asteroideae</taxon>
        <taxon>Heliantheae alliance</taxon>
        <taxon>Heliantheae</taxon>
        <taxon>Helianthus</taxon>
    </lineage>
</organism>
<sequence>MLTSPTTIDDLSIDLLGNIVSRLHSVDFASADCVSRSWNRACCRVLCRPKLSSACSLSSDLQVAVEGVVNKVLSELIRPHFAIVSVGLCVDLPEARRLVCYLDFKISMISMKCIVSFMNELQITARLSSKIPIVLSDSFGVIGRDVNSDEFVETRWRMWNDPGSGIMLTIGFLPGVKVNLISLSQRIGDPFEIDKFITDIWEFSASKSGRQSPAAIMIFSRSQQCMNVVEKLDYAMSPETVIVGGGCCSLQYASGSSRNTAALALVFAEDMNKPPGVGETQFHTVLSSALLPVGPTCQVTSIKEITTLKARLTARREGSYENLDVLALLNQVNEELGRWVDTEDFFIGVTRRRECSIGPEKVEWVTSLVFHHVLEGDEESLIVDGSGIKSGDTFRLYCPDPTTAISSTANASAYIRSFKQGSTTGGDKREVFGGYIFSSWRRGMPFFVQPDFDSSPLRDNFPGVTLGGMFSVLEIGRDDSTLYAKESQEQNSAGCCVHECGVVYLIMSYTP</sequence>
<proteinExistence type="predicted"/>
<dbReference type="FunCoup" id="A0A251ST78">
    <property type="interactions" value="621"/>
</dbReference>
<dbReference type="SUPFAM" id="SSF81383">
    <property type="entry name" value="F-box domain"/>
    <property type="match status" value="1"/>
</dbReference>
<feature type="domain" description="FIST C-domain" evidence="1">
    <location>
        <begin position="332"/>
        <end position="478"/>
    </location>
</feature>
<evidence type="ECO:0000313" key="4">
    <source>
        <dbReference type="Proteomes" id="UP000215914"/>
    </source>
</evidence>
<reference evidence="2" key="3">
    <citation type="submission" date="2020-06" db="EMBL/GenBank/DDBJ databases">
        <title>Helianthus annuus Genome sequencing and assembly Release 2.</title>
        <authorList>
            <person name="Gouzy J."/>
            <person name="Langlade N."/>
            <person name="Munos S."/>
        </authorList>
    </citation>
    <scope>NUCLEOTIDE SEQUENCE</scope>
    <source>
        <tissue evidence="2">Leaves</tissue>
    </source>
</reference>
<evidence type="ECO:0000313" key="3">
    <source>
        <dbReference type="EMBL" id="OTG02057.1"/>
    </source>
</evidence>
<dbReference type="Pfam" id="PF00646">
    <property type="entry name" value="F-box"/>
    <property type="match status" value="1"/>
</dbReference>
<keyword evidence="4" id="KW-1185">Reference proteome</keyword>
<dbReference type="InterPro" id="IPR036047">
    <property type="entry name" value="F-box-like_dom_sf"/>
</dbReference>
<evidence type="ECO:0000313" key="2">
    <source>
        <dbReference type="EMBL" id="KAF5808575.1"/>
    </source>
</evidence>
<dbReference type="PANTHER" id="PTHR14939:SF5">
    <property type="entry name" value="F-BOX ONLY PROTEIN 22"/>
    <property type="match status" value="1"/>
</dbReference>
<dbReference type="GO" id="GO:0000209">
    <property type="term" value="P:protein polyubiquitination"/>
    <property type="evidence" value="ECO:0000318"/>
    <property type="project" value="GO_Central"/>
</dbReference>
<reference evidence="3" key="2">
    <citation type="submission" date="2017-02" db="EMBL/GenBank/DDBJ databases">
        <title>Sunflower complete genome.</title>
        <authorList>
            <person name="Langlade N."/>
            <person name="Munos S."/>
        </authorList>
    </citation>
    <scope>NUCLEOTIDE SEQUENCE [LARGE SCALE GENOMIC DNA]</scope>
    <source>
        <tissue evidence="3">Leaves</tissue>
    </source>
</reference>
<dbReference type="PANTHER" id="PTHR14939">
    <property type="entry name" value="F-BOX ONLY PROTEIN 22"/>
    <property type="match status" value="1"/>
</dbReference>
<protein>
    <submittedName>
        <fullName evidence="2">F-box domain, FIST, C-domain, F-box-like domain superfamily protein</fullName>
    </submittedName>
    <submittedName>
        <fullName evidence="3">Putative F-box domain-containing protein</fullName>
    </submittedName>
</protein>
<evidence type="ECO:0000259" key="1">
    <source>
        <dbReference type="SMART" id="SM01204"/>
    </source>
</evidence>
<dbReference type="EMBL" id="CM007902">
    <property type="protein sequence ID" value="OTG02057.1"/>
    <property type="molecule type" value="Genomic_DNA"/>
</dbReference>
<dbReference type="Gramene" id="mRNA:HanXRQr2_Chr04g0146951">
    <property type="protein sequence ID" value="mRNA:HanXRQr2_Chr04g0146951"/>
    <property type="gene ID" value="HanXRQr2_Chr04g0146951"/>
</dbReference>
<dbReference type="InterPro" id="IPR019494">
    <property type="entry name" value="FIST_C"/>
</dbReference>
<gene>
    <name evidence="3" type="ORF">HannXRQ_Chr13g0408791</name>
    <name evidence="2" type="ORF">HanXRQr2_Chr04g0146951</name>
</gene>
<dbReference type="GO" id="GO:0032436">
    <property type="term" value="P:positive regulation of proteasomal ubiquitin-dependent protein catabolic process"/>
    <property type="evidence" value="ECO:0000318"/>
    <property type="project" value="GO_Central"/>
</dbReference>
<dbReference type="CDD" id="cd09917">
    <property type="entry name" value="F-box_SF"/>
    <property type="match status" value="1"/>
</dbReference>
<dbReference type="InParanoid" id="A0A251ST78"/>
<reference evidence="2 4" key="1">
    <citation type="journal article" date="2017" name="Nature">
        <title>The sunflower genome provides insights into oil metabolism, flowering and Asterid evolution.</title>
        <authorList>
            <person name="Badouin H."/>
            <person name="Gouzy J."/>
            <person name="Grassa C.J."/>
            <person name="Murat F."/>
            <person name="Staton S.E."/>
            <person name="Cottret L."/>
            <person name="Lelandais-Briere C."/>
            <person name="Owens G.L."/>
            <person name="Carrere S."/>
            <person name="Mayjonade B."/>
            <person name="Legrand L."/>
            <person name="Gill N."/>
            <person name="Kane N.C."/>
            <person name="Bowers J.E."/>
            <person name="Hubner S."/>
            <person name="Bellec A."/>
            <person name="Berard A."/>
            <person name="Berges H."/>
            <person name="Blanchet N."/>
            <person name="Boniface M.C."/>
            <person name="Brunel D."/>
            <person name="Catrice O."/>
            <person name="Chaidir N."/>
            <person name="Claudel C."/>
            <person name="Donnadieu C."/>
            <person name="Faraut T."/>
            <person name="Fievet G."/>
            <person name="Helmstetter N."/>
            <person name="King M."/>
            <person name="Knapp S.J."/>
            <person name="Lai Z."/>
            <person name="Le Paslier M.C."/>
            <person name="Lippi Y."/>
            <person name="Lorenzon L."/>
            <person name="Mandel J.R."/>
            <person name="Marage G."/>
            <person name="Marchand G."/>
            <person name="Marquand E."/>
            <person name="Bret-Mestries E."/>
            <person name="Morien E."/>
            <person name="Nambeesan S."/>
            <person name="Nguyen T."/>
            <person name="Pegot-Espagnet P."/>
            <person name="Pouilly N."/>
            <person name="Raftis F."/>
            <person name="Sallet E."/>
            <person name="Schiex T."/>
            <person name="Thomas J."/>
            <person name="Vandecasteele C."/>
            <person name="Vares D."/>
            <person name="Vear F."/>
            <person name="Vautrin S."/>
            <person name="Crespi M."/>
            <person name="Mangin B."/>
            <person name="Burke J.M."/>
            <person name="Salse J."/>
            <person name="Munos S."/>
            <person name="Vincourt P."/>
            <person name="Rieseberg L.H."/>
            <person name="Langlade N.B."/>
        </authorList>
    </citation>
    <scope>NUCLEOTIDE SEQUENCE [LARGE SCALE GENOMIC DNA]</scope>
    <source>
        <strain evidence="4">cv. SF193</strain>
        <tissue evidence="2">Leaves</tissue>
    </source>
</reference>
<name>A0A251ST78_HELAN</name>
<dbReference type="AlphaFoldDB" id="A0A251ST78"/>
<dbReference type="SMART" id="SM01204">
    <property type="entry name" value="FIST_C"/>
    <property type="match status" value="1"/>
</dbReference>
<dbReference type="EMBL" id="MNCJ02000319">
    <property type="protein sequence ID" value="KAF5808575.1"/>
    <property type="molecule type" value="Genomic_DNA"/>
</dbReference>